<evidence type="ECO:0000259" key="6">
    <source>
        <dbReference type="Pfam" id="PF08281"/>
    </source>
</evidence>
<sequence length="181" mass="19724">MYPDDETLARAAASGDRAAFGLLVARVYDRVYGYAVRLTGNPAEAEDLAQDLCAALPGKLRSFRGEAKLSTWLYRIAVNAARDRFRRQATRARAAAGWGDWEEARQAANAEEAARRDWLAEAMACLNDDLRETLALVLDGVSHAEAGAVLGVSEGTISWRISEAKKRLRAVRDADAAGESR</sequence>
<keyword evidence="8" id="KW-1185">Reference proteome</keyword>
<dbReference type="Gene3D" id="1.10.1740.10">
    <property type="match status" value="1"/>
</dbReference>
<dbReference type="GO" id="GO:0003677">
    <property type="term" value="F:DNA binding"/>
    <property type="evidence" value="ECO:0007669"/>
    <property type="project" value="InterPro"/>
</dbReference>
<feature type="domain" description="RNA polymerase sigma-70 region 2" evidence="5">
    <location>
        <begin position="23"/>
        <end position="89"/>
    </location>
</feature>
<dbReference type="Gene3D" id="1.10.10.10">
    <property type="entry name" value="Winged helix-like DNA-binding domain superfamily/Winged helix DNA-binding domain"/>
    <property type="match status" value="1"/>
</dbReference>
<dbReference type="CDD" id="cd06171">
    <property type="entry name" value="Sigma70_r4"/>
    <property type="match status" value="1"/>
</dbReference>
<evidence type="ECO:0000256" key="3">
    <source>
        <dbReference type="ARBA" id="ARBA00023082"/>
    </source>
</evidence>
<comment type="caution">
    <text evidence="7">The sequence shown here is derived from an EMBL/GenBank/DDBJ whole genome shotgun (WGS) entry which is preliminary data.</text>
</comment>
<dbReference type="InterPro" id="IPR013325">
    <property type="entry name" value="RNA_pol_sigma_r2"/>
</dbReference>
<gene>
    <name evidence="7" type="ORF">J5474_17955</name>
</gene>
<dbReference type="InterPro" id="IPR036388">
    <property type="entry name" value="WH-like_DNA-bd_sf"/>
</dbReference>
<evidence type="ECO:0000256" key="2">
    <source>
        <dbReference type="ARBA" id="ARBA00023015"/>
    </source>
</evidence>
<protein>
    <submittedName>
        <fullName evidence="7">RNA polymerase sigma factor</fullName>
    </submittedName>
</protein>
<dbReference type="InterPro" id="IPR014284">
    <property type="entry name" value="RNA_pol_sigma-70_dom"/>
</dbReference>
<dbReference type="InterPro" id="IPR007627">
    <property type="entry name" value="RNA_pol_sigma70_r2"/>
</dbReference>
<dbReference type="Pfam" id="PF04542">
    <property type="entry name" value="Sigma70_r2"/>
    <property type="match status" value="1"/>
</dbReference>
<evidence type="ECO:0000313" key="7">
    <source>
        <dbReference type="EMBL" id="MBP0484360.1"/>
    </source>
</evidence>
<evidence type="ECO:0000259" key="5">
    <source>
        <dbReference type="Pfam" id="PF04542"/>
    </source>
</evidence>
<dbReference type="InterPro" id="IPR039425">
    <property type="entry name" value="RNA_pol_sigma-70-like"/>
</dbReference>
<dbReference type="InterPro" id="IPR013249">
    <property type="entry name" value="RNA_pol_sigma70_r4_t2"/>
</dbReference>
<keyword evidence="3" id="KW-0731">Sigma factor</keyword>
<reference evidence="7" key="1">
    <citation type="submission" date="2021-03" db="EMBL/GenBank/DDBJ databases">
        <title>Sagittula salina sp. nov. strain M10.9X isolated from the marine waste.</title>
        <authorList>
            <person name="Satari L."/>
            <person name="Molina-Menor E."/>
            <person name="Vidal-Verdu A."/>
            <person name="Pascual J."/>
            <person name="Pereto J."/>
            <person name="Porcar M."/>
        </authorList>
    </citation>
    <scope>NUCLEOTIDE SEQUENCE</scope>
    <source>
        <strain evidence="7">M10.9X</strain>
    </source>
</reference>
<feature type="domain" description="RNA polymerase sigma factor 70 region 4 type 2" evidence="6">
    <location>
        <begin position="117"/>
        <end position="168"/>
    </location>
</feature>
<dbReference type="PANTHER" id="PTHR43133">
    <property type="entry name" value="RNA POLYMERASE ECF-TYPE SIGMA FACTO"/>
    <property type="match status" value="1"/>
</dbReference>
<evidence type="ECO:0000313" key="8">
    <source>
        <dbReference type="Proteomes" id="UP000675940"/>
    </source>
</evidence>
<keyword evidence="4" id="KW-0804">Transcription</keyword>
<dbReference type="SUPFAM" id="SSF88659">
    <property type="entry name" value="Sigma3 and sigma4 domains of RNA polymerase sigma factors"/>
    <property type="match status" value="1"/>
</dbReference>
<proteinExistence type="inferred from homology"/>
<accession>A0A940MM33</accession>
<dbReference type="GO" id="GO:0006352">
    <property type="term" value="P:DNA-templated transcription initiation"/>
    <property type="evidence" value="ECO:0007669"/>
    <property type="project" value="InterPro"/>
</dbReference>
<dbReference type="GO" id="GO:0016987">
    <property type="term" value="F:sigma factor activity"/>
    <property type="evidence" value="ECO:0007669"/>
    <property type="project" value="UniProtKB-KW"/>
</dbReference>
<evidence type="ECO:0000256" key="1">
    <source>
        <dbReference type="ARBA" id="ARBA00010641"/>
    </source>
</evidence>
<dbReference type="EMBL" id="JAGISH010000011">
    <property type="protein sequence ID" value="MBP0484360.1"/>
    <property type="molecule type" value="Genomic_DNA"/>
</dbReference>
<comment type="similarity">
    <text evidence="1">Belongs to the sigma-70 factor family. ECF subfamily.</text>
</comment>
<dbReference type="InterPro" id="IPR013324">
    <property type="entry name" value="RNA_pol_sigma_r3/r4-like"/>
</dbReference>
<dbReference type="NCBIfam" id="TIGR02937">
    <property type="entry name" value="sigma70-ECF"/>
    <property type="match status" value="1"/>
</dbReference>
<dbReference type="AlphaFoldDB" id="A0A940MM33"/>
<dbReference type="Pfam" id="PF08281">
    <property type="entry name" value="Sigma70_r4_2"/>
    <property type="match status" value="1"/>
</dbReference>
<organism evidence="7 8">
    <name type="scientific">Sagittula salina</name>
    <dbReference type="NCBI Taxonomy" id="2820268"/>
    <lineage>
        <taxon>Bacteria</taxon>
        <taxon>Pseudomonadati</taxon>
        <taxon>Pseudomonadota</taxon>
        <taxon>Alphaproteobacteria</taxon>
        <taxon>Rhodobacterales</taxon>
        <taxon>Roseobacteraceae</taxon>
        <taxon>Sagittula</taxon>
    </lineage>
</organism>
<evidence type="ECO:0000256" key="4">
    <source>
        <dbReference type="ARBA" id="ARBA00023163"/>
    </source>
</evidence>
<keyword evidence="2" id="KW-0805">Transcription regulation</keyword>
<dbReference type="SUPFAM" id="SSF88946">
    <property type="entry name" value="Sigma2 domain of RNA polymerase sigma factors"/>
    <property type="match status" value="1"/>
</dbReference>
<dbReference type="PANTHER" id="PTHR43133:SF46">
    <property type="entry name" value="RNA POLYMERASE SIGMA-70 FACTOR ECF SUBFAMILY"/>
    <property type="match status" value="1"/>
</dbReference>
<name>A0A940MM33_9RHOB</name>
<dbReference type="Proteomes" id="UP000675940">
    <property type="component" value="Unassembled WGS sequence"/>
</dbReference>